<dbReference type="InterPro" id="IPR050189">
    <property type="entry name" value="MFS_Efflux_Transporters"/>
</dbReference>
<feature type="transmembrane region" description="Helical" evidence="6">
    <location>
        <begin position="238"/>
        <end position="259"/>
    </location>
</feature>
<dbReference type="RefSeq" id="WP_089291903.1">
    <property type="nucleotide sequence ID" value="NZ_BOMU01000124.1"/>
</dbReference>
<sequence>MALPISAGVVAPASPLSRVSRVFPWVVFTLTFGLLLSDYMSRQVLSAVFPFLKEEWGLTDTQLGSLTSIVALTVGILAVPLSLVGDRWGRVRAIVVMAVVWSLATLGCALAAGYGHLLASRLLIGVGEAAYGSVGLAVVLAVFSAKRRASLTGAFMAAGSFGSVLGVALGGVLATHFGWRWAFAVMGIFGLVLAGLYWAMINERKLTAHKIDDGVESGPSLAAGEQRARLATLFSTPAVVFAYLGGGLQLFITGSLFAWLPSYFNRAYDMAPDRAAKVAALYILIIGAGMVVCGMITDRVGQTRPVGKWTVAIVFGALTLAFLGAGFAMQPGGPQKLLLAVGCFFAAGTTGPTGAMVARLTHESIRATAFGTLTFFNNVLGLAAGSLVTGILADRFGLETAMRYVPLVAVVAVVLLIAGRQTYPSSIRRLEPATVADAPNGDPA</sequence>
<evidence type="ECO:0000256" key="4">
    <source>
        <dbReference type="ARBA" id="ARBA00022989"/>
    </source>
</evidence>
<evidence type="ECO:0000256" key="1">
    <source>
        <dbReference type="ARBA" id="ARBA00004651"/>
    </source>
</evidence>
<feature type="transmembrane region" description="Helical" evidence="6">
    <location>
        <begin position="404"/>
        <end position="423"/>
    </location>
</feature>
<feature type="transmembrane region" description="Helical" evidence="6">
    <location>
        <begin position="279"/>
        <end position="297"/>
    </location>
</feature>
<comment type="subcellular location">
    <subcellularLocation>
        <location evidence="1">Cell membrane</location>
        <topology evidence="1">Multi-pass membrane protein</topology>
    </subcellularLocation>
</comment>
<dbReference type="Proteomes" id="UP000198415">
    <property type="component" value="Unassembled WGS sequence"/>
</dbReference>
<dbReference type="SUPFAM" id="SSF103473">
    <property type="entry name" value="MFS general substrate transporter"/>
    <property type="match status" value="1"/>
</dbReference>
<dbReference type="PROSITE" id="PS50850">
    <property type="entry name" value="MFS"/>
    <property type="match status" value="1"/>
</dbReference>
<protein>
    <submittedName>
        <fullName evidence="8">Sugar phosphate permease</fullName>
    </submittedName>
</protein>
<feature type="transmembrane region" description="Helical" evidence="6">
    <location>
        <begin position="181"/>
        <end position="200"/>
    </location>
</feature>
<evidence type="ECO:0000256" key="3">
    <source>
        <dbReference type="ARBA" id="ARBA00022692"/>
    </source>
</evidence>
<feature type="transmembrane region" description="Helical" evidence="6">
    <location>
        <begin position="122"/>
        <end position="143"/>
    </location>
</feature>
<accession>A0A238W077</accession>
<feature type="transmembrane region" description="Helical" evidence="6">
    <location>
        <begin position="61"/>
        <end position="81"/>
    </location>
</feature>
<evidence type="ECO:0000256" key="2">
    <source>
        <dbReference type="ARBA" id="ARBA00022475"/>
    </source>
</evidence>
<keyword evidence="2" id="KW-1003">Cell membrane</keyword>
<keyword evidence="4 6" id="KW-1133">Transmembrane helix</keyword>
<proteinExistence type="predicted"/>
<feature type="transmembrane region" description="Helical" evidence="6">
    <location>
        <begin position="337"/>
        <end position="358"/>
    </location>
</feature>
<dbReference type="GO" id="GO:0005886">
    <property type="term" value="C:plasma membrane"/>
    <property type="evidence" value="ECO:0007669"/>
    <property type="project" value="UniProtKB-SubCell"/>
</dbReference>
<feature type="transmembrane region" description="Helical" evidence="6">
    <location>
        <begin position="22"/>
        <end position="41"/>
    </location>
</feature>
<name>A0A238W077_9ACTN</name>
<dbReference type="InterPro" id="IPR020846">
    <property type="entry name" value="MFS_dom"/>
</dbReference>
<keyword evidence="3 6" id="KW-0812">Transmembrane</keyword>
<dbReference type="Gene3D" id="1.20.1250.20">
    <property type="entry name" value="MFS general substrate transporter like domains"/>
    <property type="match status" value="2"/>
</dbReference>
<keyword evidence="5 6" id="KW-0472">Membrane</keyword>
<evidence type="ECO:0000313" key="8">
    <source>
        <dbReference type="EMBL" id="SNR39827.1"/>
    </source>
</evidence>
<feature type="transmembrane region" description="Helical" evidence="6">
    <location>
        <begin position="309"/>
        <end position="331"/>
    </location>
</feature>
<feature type="transmembrane region" description="Helical" evidence="6">
    <location>
        <begin position="370"/>
        <end position="392"/>
    </location>
</feature>
<dbReference type="PANTHER" id="PTHR43124:SF3">
    <property type="entry name" value="CHLORAMPHENICOL EFFLUX PUMP RV0191"/>
    <property type="match status" value="1"/>
</dbReference>
<dbReference type="GO" id="GO:0022857">
    <property type="term" value="F:transmembrane transporter activity"/>
    <property type="evidence" value="ECO:0007669"/>
    <property type="project" value="InterPro"/>
</dbReference>
<evidence type="ECO:0000256" key="5">
    <source>
        <dbReference type="ARBA" id="ARBA00023136"/>
    </source>
</evidence>
<dbReference type="AlphaFoldDB" id="A0A238W077"/>
<reference evidence="8 9" key="1">
    <citation type="submission" date="2017-06" db="EMBL/GenBank/DDBJ databases">
        <authorList>
            <person name="Kim H.J."/>
            <person name="Triplett B.A."/>
        </authorList>
    </citation>
    <scope>NUCLEOTIDE SEQUENCE [LARGE SCALE GENOMIC DNA]</scope>
    <source>
        <strain evidence="8 9">DSM 43151</strain>
    </source>
</reference>
<dbReference type="Pfam" id="PF07690">
    <property type="entry name" value="MFS_1"/>
    <property type="match status" value="1"/>
</dbReference>
<dbReference type="InterPro" id="IPR011701">
    <property type="entry name" value="MFS"/>
</dbReference>
<keyword evidence="9" id="KW-1185">Reference proteome</keyword>
<organism evidence="8 9">
    <name type="scientific">Actinoplanes regularis</name>
    <dbReference type="NCBI Taxonomy" id="52697"/>
    <lineage>
        <taxon>Bacteria</taxon>
        <taxon>Bacillati</taxon>
        <taxon>Actinomycetota</taxon>
        <taxon>Actinomycetes</taxon>
        <taxon>Micromonosporales</taxon>
        <taxon>Micromonosporaceae</taxon>
        <taxon>Actinoplanes</taxon>
    </lineage>
</organism>
<feature type="transmembrane region" description="Helical" evidence="6">
    <location>
        <begin position="93"/>
        <end position="116"/>
    </location>
</feature>
<feature type="transmembrane region" description="Helical" evidence="6">
    <location>
        <begin position="155"/>
        <end position="175"/>
    </location>
</feature>
<dbReference type="PANTHER" id="PTHR43124">
    <property type="entry name" value="PURINE EFFLUX PUMP PBUE"/>
    <property type="match status" value="1"/>
</dbReference>
<feature type="domain" description="Major facilitator superfamily (MFS) profile" evidence="7">
    <location>
        <begin position="26"/>
        <end position="424"/>
    </location>
</feature>
<evidence type="ECO:0000256" key="6">
    <source>
        <dbReference type="SAM" id="Phobius"/>
    </source>
</evidence>
<dbReference type="EMBL" id="FZNR01000002">
    <property type="protein sequence ID" value="SNR39827.1"/>
    <property type="molecule type" value="Genomic_DNA"/>
</dbReference>
<evidence type="ECO:0000259" key="7">
    <source>
        <dbReference type="PROSITE" id="PS50850"/>
    </source>
</evidence>
<evidence type="ECO:0000313" key="9">
    <source>
        <dbReference type="Proteomes" id="UP000198415"/>
    </source>
</evidence>
<gene>
    <name evidence="8" type="ORF">SAMN06264365_10233</name>
</gene>
<dbReference type="OrthoDB" id="7002695at2"/>
<dbReference type="InterPro" id="IPR036259">
    <property type="entry name" value="MFS_trans_sf"/>
</dbReference>